<feature type="transmembrane region" description="Helical" evidence="5">
    <location>
        <begin position="21"/>
        <end position="41"/>
    </location>
</feature>
<proteinExistence type="predicted"/>
<dbReference type="PANTHER" id="PTHR24064">
    <property type="entry name" value="SOLUTE CARRIER FAMILY 22 MEMBER"/>
    <property type="match status" value="1"/>
</dbReference>
<comment type="caution">
    <text evidence="7">The sequence shown here is derived from an EMBL/GenBank/DDBJ whole genome shotgun (WGS) entry which is preliminary data.</text>
</comment>
<comment type="subcellular location">
    <subcellularLocation>
        <location evidence="1">Membrane</location>
        <topology evidence="1">Multi-pass membrane protein</topology>
    </subcellularLocation>
</comment>
<dbReference type="InterPro" id="IPR005828">
    <property type="entry name" value="MFS_sugar_transport-like"/>
</dbReference>
<dbReference type="Proteomes" id="UP000593567">
    <property type="component" value="Unassembled WGS sequence"/>
</dbReference>
<accession>A0A7J7JVH2</accession>
<keyword evidence="2 5" id="KW-0812">Transmembrane</keyword>
<dbReference type="OrthoDB" id="3936150at2759"/>
<dbReference type="Gene3D" id="1.20.1250.20">
    <property type="entry name" value="MFS general substrate transporter like domains"/>
    <property type="match status" value="1"/>
</dbReference>
<evidence type="ECO:0000313" key="8">
    <source>
        <dbReference type="Proteomes" id="UP000593567"/>
    </source>
</evidence>
<gene>
    <name evidence="7" type="ORF">EB796_011291</name>
</gene>
<feature type="transmembrane region" description="Helical" evidence="5">
    <location>
        <begin position="199"/>
        <end position="217"/>
    </location>
</feature>
<evidence type="ECO:0000256" key="2">
    <source>
        <dbReference type="ARBA" id="ARBA00022692"/>
    </source>
</evidence>
<dbReference type="InterPro" id="IPR020846">
    <property type="entry name" value="MFS_dom"/>
</dbReference>
<evidence type="ECO:0000313" key="7">
    <source>
        <dbReference type="EMBL" id="KAF6030400.1"/>
    </source>
</evidence>
<keyword evidence="8" id="KW-1185">Reference proteome</keyword>
<dbReference type="InterPro" id="IPR036259">
    <property type="entry name" value="MFS_trans_sf"/>
</dbReference>
<evidence type="ECO:0000259" key="6">
    <source>
        <dbReference type="PROSITE" id="PS50850"/>
    </source>
</evidence>
<sequence>MGDFDEVLKYVGLFGPYQIQLFVLVNLFDFAAVWAMLLPVFSGATPDWWCEITDIISDNATAASSMANDSQVIYLHKQCSFNDTKCSNIIFHQSFTSIVTQFGLVCDLDYVSDLITTLQMVGLAIGATVSGQMADIFGRKKVLFVTHIMLVIFGVSSGLAPSWPVYAALRLFVGAAIGGLLVTALVLPIEYVGIKWRTLTVCLGFWAIGLMILPLWAYFIRNWRHLCIATSCACIPLAGLWW</sequence>
<dbReference type="PROSITE" id="PS50850">
    <property type="entry name" value="MFS"/>
    <property type="match status" value="1"/>
</dbReference>
<name>A0A7J7JVH2_BUGNE</name>
<feature type="transmembrane region" description="Helical" evidence="5">
    <location>
        <begin position="142"/>
        <end position="160"/>
    </location>
</feature>
<protein>
    <recommendedName>
        <fullName evidence="6">Major facilitator superfamily (MFS) profile domain-containing protein</fullName>
    </recommendedName>
</protein>
<dbReference type="EMBL" id="VXIV02001710">
    <property type="protein sequence ID" value="KAF6030400.1"/>
    <property type="molecule type" value="Genomic_DNA"/>
</dbReference>
<dbReference type="InterPro" id="IPR005829">
    <property type="entry name" value="Sugar_transporter_CS"/>
</dbReference>
<evidence type="ECO:0000256" key="1">
    <source>
        <dbReference type="ARBA" id="ARBA00004141"/>
    </source>
</evidence>
<dbReference type="AlphaFoldDB" id="A0A7J7JVH2"/>
<evidence type="ECO:0000256" key="4">
    <source>
        <dbReference type="ARBA" id="ARBA00023136"/>
    </source>
</evidence>
<reference evidence="7" key="1">
    <citation type="submission" date="2020-06" db="EMBL/GenBank/DDBJ databases">
        <title>Draft genome of Bugula neritina, a colonial animal packing powerful symbionts and potential medicines.</title>
        <authorList>
            <person name="Rayko M."/>
        </authorList>
    </citation>
    <scope>NUCLEOTIDE SEQUENCE [LARGE SCALE GENOMIC DNA]</scope>
    <source>
        <strain evidence="7">Kwan_BN1</strain>
    </source>
</reference>
<dbReference type="GO" id="GO:0016020">
    <property type="term" value="C:membrane"/>
    <property type="evidence" value="ECO:0007669"/>
    <property type="project" value="UniProtKB-SubCell"/>
</dbReference>
<dbReference type="PROSITE" id="PS00217">
    <property type="entry name" value="SUGAR_TRANSPORT_2"/>
    <property type="match status" value="1"/>
</dbReference>
<dbReference type="SUPFAM" id="SSF103473">
    <property type="entry name" value="MFS general substrate transporter"/>
    <property type="match status" value="1"/>
</dbReference>
<organism evidence="7 8">
    <name type="scientific">Bugula neritina</name>
    <name type="common">Brown bryozoan</name>
    <name type="synonym">Sertularia neritina</name>
    <dbReference type="NCBI Taxonomy" id="10212"/>
    <lineage>
        <taxon>Eukaryota</taxon>
        <taxon>Metazoa</taxon>
        <taxon>Spiralia</taxon>
        <taxon>Lophotrochozoa</taxon>
        <taxon>Bryozoa</taxon>
        <taxon>Gymnolaemata</taxon>
        <taxon>Cheilostomatida</taxon>
        <taxon>Flustrina</taxon>
        <taxon>Buguloidea</taxon>
        <taxon>Bugulidae</taxon>
        <taxon>Bugula</taxon>
    </lineage>
</organism>
<feature type="domain" description="Major facilitator superfamily (MFS) profile" evidence="6">
    <location>
        <begin position="55"/>
        <end position="242"/>
    </location>
</feature>
<dbReference type="GO" id="GO:0022857">
    <property type="term" value="F:transmembrane transporter activity"/>
    <property type="evidence" value="ECO:0007669"/>
    <property type="project" value="InterPro"/>
</dbReference>
<dbReference type="PROSITE" id="PS00216">
    <property type="entry name" value="SUGAR_TRANSPORT_1"/>
    <property type="match status" value="1"/>
</dbReference>
<keyword evidence="3 5" id="KW-1133">Transmembrane helix</keyword>
<keyword evidence="4 5" id="KW-0472">Membrane</keyword>
<dbReference type="Pfam" id="PF00083">
    <property type="entry name" value="Sugar_tr"/>
    <property type="match status" value="1"/>
</dbReference>
<evidence type="ECO:0000256" key="3">
    <source>
        <dbReference type="ARBA" id="ARBA00022989"/>
    </source>
</evidence>
<feature type="transmembrane region" description="Helical" evidence="5">
    <location>
        <begin position="166"/>
        <end position="187"/>
    </location>
</feature>
<evidence type="ECO:0000256" key="5">
    <source>
        <dbReference type="SAM" id="Phobius"/>
    </source>
</evidence>